<dbReference type="Gene3D" id="3.40.1550.10">
    <property type="entry name" value="CheC-like"/>
    <property type="match status" value="1"/>
</dbReference>
<accession>A0A445N2Q8</accession>
<gene>
    <name evidence="3" type="ORF">PITCH_A790009</name>
</gene>
<reference evidence="3" key="1">
    <citation type="submission" date="2018-01" db="EMBL/GenBank/DDBJ databases">
        <authorList>
            <person name="Regsiter A."/>
            <person name="William W."/>
        </authorList>
    </citation>
    <scope>NUCLEOTIDE SEQUENCE</scope>
    <source>
        <strain evidence="3">TRIP AH-1</strain>
    </source>
</reference>
<dbReference type="SUPFAM" id="SSF103039">
    <property type="entry name" value="CheC-like"/>
    <property type="match status" value="1"/>
</dbReference>
<dbReference type="InterPro" id="IPR028976">
    <property type="entry name" value="CheC-like_sf"/>
</dbReference>
<dbReference type="GO" id="GO:0006935">
    <property type="term" value="P:chemotaxis"/>
    <property type="evidence" value="ECO:0007669"/>
    <property type="project" value="UniProtKB-KW"/>
</dbReference>
<dbReference type="InterPro" id="IPR028051">
    <property type="entry name" value="CheX-like_dom"/>
</dbReference>
<dbReference type="AlphaFoldDB" id="A0A445N2Q8"/>
<name>A0A445N2Q8_9BACT</name>
<dbReference type="PANTHER" id="PTHR39452">
    <property type="entry name" value="CHEY-P PHOSPHATASE CHEX"/>
    <property type="match status" value="1"/>
</dbReference>
<sequence>MDVRYINPFLKAVRNLFDTMINIPFNLGKPLLKKDMAPSYEVSGIIGISGEVTGCVVVSLSEGIAVQLASALIGEEVAEINSDCTDAIGEIANMVAGDAKRDFPKGNTSVSVPTVIIGKHKVAYPTDVPIISIPCSTSGGQLSIDVALKEAT</sequence>
<dbReference type="PANTHER" id="PTHR39452:SF1">
    <property type="entry name" value="CHEY-P PHOSPHATASE CHEX"/>
    <property type="match status" value="1"/>
</dbReference>
<evidence type="ECO:0000313" key="3">
    <source>
        <dbReference type="EMBL" id="SPD76000.1"/>
    </source>
</evidence>
<dbReference type="CDD" id="cd17906">
    <property type="entry name" value="CheX"/>
    <property type="match status" value="1"/>
</dbReference>
<keyword evidence="1" id="KW-0145">Chemotaxis</keyword>
<protein>
    <submittedName>
        <fullName evidence="3">Chemotaxis phosphatase CheX</fullName>
    </submittedName>
</protein>
<dbReference type="InterPro" id="IPR038756">
    <property type="entry name" value="CheX-like"/>
</dbReference>
<evidence type="ECO:0000259" key="2">
    <source>
        <dbReference type="Pfam" id="PF13690"/>
    </source>
</evidence>
<feature type="domain" description="Chemotaxis phosphatase CheX-like" evidence="2">
    <location>
        <begin position="42"/>
        <end position="135"/>
    </location>
</feature>
<dbReference type="EMBL" id="OJIN01000224">
    <property type="protein sequence ID" value="SPD76000.1"/>
    <property type="molecule type" value="Genomic_DNA"/>
</dbReference>
<proteinExistence type="predicted"/>
<dbReference type="Pfam" id="PF13690">
    <property type="entry name" value="CheX"/>
    <property type="match status" value="1"/>
</dbReference>
<organism evidence="3">
    <name type="scientific">uncultured Desulfobacterium sp</name>
    <dbReference type="NCBI Taxonomy" id="201089"/>
    <lineage>
        <taxon>Bacteria</taxon>
        <taxon>Pseudomonadati</taxon>
        <taxon>Thermodesulfobacteriota</taxon>
        <taxon>Desulfobacteria</taxon>
        <taxon>Desulfobacterales</taxon>
        <taxon>Desulfobacteriaceae</taxon>
        <taxon>Desulfobacterium</taxon>
        <taxon>environmental samples</taxon>
    </lineage>
</organism>
<evidence type="ECO:0000256" key="1">
    <source>
        <dbReference type="ARBA" id="ARBA00022500"/>
    </source>
</evidence>